<feature type="chain" id="PRO_5012195683" evidence="1">
    <location>
        <begin position="28"/>
        <end position="124"/>
    </location>
</feature>
<dbReference type="AlphaFoldDB" id="A0A238J1K2"/>
<reference evidence="2 3" key="1">
    <citation type="submission" date="2017-05" db="EMBL/GenBank/DDBJ databases">
        <authorList>
            <person name="Song R."/>
            <person name="Chenine A.L."/>
            <person name="Ruprecht R.M."/>
        </authorList>
    </citation>
    <scope>NUCLEOTIDE SEQUENCE [LARGE SCALE GENOMIC DNA]</scope>
    <source>
        <strain evidence="2 3">CECT 8489</strain>
    </source>
</reference>
<organism evidence="2 3">
    <name type="scientific">Boseongicola aestuarii</name>
    <dbReference type="NCBI Taxonomy" id="1470561"/>
    <lineage>
        <taxon>Bacteria</taxon>
        <taxon>Pseudomonadati</taxon>
        <taxon>Pseudomonadota</taxon>
        <taxon>Alphaproteobacteria</taxon>
        <taxon>Rhodobacterales</taxon>
        <taxon>Paracoccaceae</taxon>
        <taxon>Boseongicola</taxon>
    </lineage>
</organism>
<sequence>MPQRLKILARVLVVATAIGTATSTASATDAAILALTKDMECFVYRLSETRQRIPLTSSNTIPNAPSAWALVNEGPSPATIFASSGDRIPLPVFSGSIELFIGDVRYSYSVGLSKSGSAMVRVCQ</sequence>
<proteinExistence type="predicted"/>
<dbReference type="EMBL" id="FXXQ01000009">
    <property type="protein sequence ID" value="SMX24497.1"/>
    <property type="molecule type" value="Genomic_DNA"/>
</dbReference>
<evidence type="ECO:0000256" key="1">
    <source>
        <dbReference type="SAM" id="SignalP"/>
    </source>
</evidence>
<name>A0A238J1K2_9RHOB</name>
<feature type="signal peptide" evidence="1">
    <location>
        <begin position="1"/>
        <end position="27"/>
    </location>
</feature>
<dbReference type="Proteomes" id="UP000201838">
    <property type="component" value="Unassembled WGS sequence"/>
</dbReference>
<keyword evidence="1" id="KW-0732">Signal</keyword>
<evidence type="ECO:0000313" key="3">
    <source>
        <dbReference type="Proteomes" id="UP000201838"/>
    </source>
</evidence>
<accession>A0A238J1K2</accession>
<protein>
    <submittedName>
        <fullName evidence="2">Uncharacterized protein</fullName>
    </submittedName>
</protein>
<evidence type="ECO:0000313" key="2">
    <source>
        <dbReference type="EMBL" id="SMX24497.1"/>
    </source>
</evidence>
<keyword evidence="3" id="KW-1185">Reference proteome</keyword>
<gene>
    <name evidence="2" type="ORF">BOA8489_02623</name>
</gene>